<feature type="compositionally biased region" description="Basic and acidic residues" evidence="1">
    <location>
        <begin position="1"/>
        <end position="16"/>
    </location>
</feature>
<evidence type="ECO:0000313" key="3">
    <source>
        <dbReference type="EMBL" id="GGY64394.1"/>
    </source>
</evidence>
<comment type="caution">
    <text evidence="3">The sequence shown here is derived from an EMBL/GenBank/DDBJ whole genome shotgun (WGS) entry which is preliminary data.</text>
</comment>
<organism evidence="3 4">
    <name type="scientific">Streptomyces xanthochromogenes</name>
    <dbReference type="NCBI Taxonomy" id="67384"/>
    <lineage>
        <taxon>Bacteria</taxon>
        <taxon>Bacillati</taxon>
        <taxon>Actinomycetota</taxon>
        <taxon>Actinomycetes</taxon>
        <taxon>Kitasatosporales</taxon>
        <taxon>Streptomycetaceae</taxon>
        <taxon>Streptomyces</taxon>
    </lineage>
</organism>
<protein>
    <submittedName>
        <fullName evidence="3">Uncharacterized protein</fullName>
    </submittedName>
</protein>
<dbReference type="RefSeq" id="WP_190029159.1">
    <property type="nucleotide sequence ID" value="NZ_BMUU01000017.1"/>
</dbReference>
<dbReference type="Proteomes" id="UP000600946">
    <property type="component" value="Unassembled WGS sequence"/>
</dbReference>
<evidence type="ECO:0000256" key="1">
    <source>
        <dbReference type="SAM" id="MobiDB-lite"/>
    </source>
</evidence>
<keyword evidence="2" id="KW-1133">Transmembrane helix</keyword>
<keyword evidence="2" id="KW-0472">Membrane</keyword>
<keyword evidence="2" id="KW-0812">Transmembrane</keyword>
<evidence type="ECO:0000313" key="4">
    <source>
        <dbReference type="Proteomes" id="UP000600946"/>
    </source>
</evidence>
<name>A0ABQ3ASG2_9ACTN</name>
<dbReference type="GeneID" id="96294759"/>
<keyword evidence="4" id="KW-1185">Reference proteome</keyword>
<sequence length="364" mass="40493">MTHESRDRSPEEDGQRADGTNRSPRPLTIPVQSRVRGILLRLTGGLLVTVGIITEVIGFGRFQAMTRYHIGTHPWWATFVVTAVMALGGFVIYAGRLLQRDDRRHSTKVIDPSATAELGEFVLYLRSFDDDADRAQLESSITHGIASTVGDVVLSGKTEEEQLIAALRPAGRVVAAGQPGQVLPPAGADRFFMADDNWQQTILDLMIRARLVVIAAGGGQAVLWELTQAFRYLTPPQRLVLLIPLEPQAYNTFRDRVSAALRQEVEHVRAETGREWLPPALPDYPPGDTRSWNSTVKGLILFDEAWRPHFNRLGVPRAGLSRPRRQVYFSVRRVLHPVFTQLGIHTAGSSATRIPGPGRRRRQP</sequence>
<feature type="transmembrane region" description="Helical" evidence="2">
    <location>
        <begin position="38"/>
        <end position="62"/>
    </location>
</feature>
<reference evidence="4" key="1">
    <citation type="journal article" date="2019" name="Int. J. Syst. Evol. Microbiol.">
        <title>The Global Catalogue of Microorganisms (GCM) 10K type strain sequencing project: providing services to taxonomists for standard genome sequencing and annotation.</title>
        <authorList>
            <consortium name="The Broad Institute Genomics Platform"/>
            <consortium name="The Broad Institute Genome Sequencing Center for Infectious Disease"/>
            <person name="Wu L."/>
            <person name="Ma J."/>
        </authorList>
    </citation>
    <scope>NUCLEOTIDE SEQUENCE [LARGE SCALE GENOMIC DNA]</scope>
    <source>
        <strain evidence="4">JCM 4594</strain>
    </source>
</reference>
<feature type="region of interest" description="Disordered" evidence="1">
    <location>
        <begin position="1"/>
        <end position="28"/>
    </location>
</feature>
<dbReference type="EMBL" id="BMUU01000017">
    <property type="protein sequence ID" value="GGY64394.1"/>
    <property type="molecule type" value="Genomic_DNA"/>
</dbReference>
<evidence type="ECO:0000256" key="2">
    <source>
        <dbReference type="SAM" id="Phobius"/>
    </source>
</evidence>
<feature type="transmembrane region" description="Helical" evidence="2">
    <location>
        <begin position="74"/>
        <end position="95"/>
    </location>
</feature>
<accession>A0ABQ3ASG2</accession>
<gene>
    <name evidence="3" type="ORF">GCM10010326_68900</name>
</gene>
<proteinExistence type="predicted"/>